<reference evidence="1" key="1">
    <citation type="journal article" date="2023" name="Mol. Phylogenet. Evol.">
        <title>Genome-scale phylogeny and comparative genomics of the fungal order Sordariales.</title>
        <authorList>
            <person name="Hensen N."/>
            <person name="Bonometti L."/>
            <person name="Westerberg I."/>
            <person name="Brannstrom I.O."/>
            <person name="Guillou S."/>
            <person name="Cros-Aarteil S."/>
            <person name="Calhoun S."/>
            <person name="Haridas S."/>
            <person name="Kuo A."/>
            <person name="Mondo S."/>
            <person name="Pangilinan J."/>
            <person name="Riley R."/>
            <person name="LaButti K."/>
            <person name="Andreopoulos B."/>
            <person name="Lipzen A."/>
            <person name="Chen C."/>
            <person name="Yan M."/>
            <person name="Daum C."/>
            <person name="Ng V."/>
            <person name="Clum A."/>
            <person name="Steindorff A."/>
            <person name="Ohm R.A."/>
            <person name="Martin F."/>
            <person name="Silar P."/>
            <person name="Natvig D.O."/>
            <person name="Lalanne C."/>
            <person name="Gautier V."/>
            <person name="Ament-Velasquez S.L."/>
            <person name="Kruys A."/>
            <person name="Hutchinson M.I."/>
            <person name="Powell A.J."/>
            <person name="Barry K."/>
            <person name="Miller A.N."/>
            <person name="Grigoriev I.V."/>
            <person name="Debuchy R."/>
            <person name="Gladieux P."/>
            <person name="Hiltunen Thoren M."/>
            <person name="Johannesson H."/>
        </authorList>
    </citation>
    <scope>NUCLEOTIDE SEQUENCE</scope>
    <source>
        <strain evidence="1">CBS 958.72</strain>
    </source>
</reference>
<evidence type="ECO:0000313" key="1">
    <source>
        <dbReference type="EMBL" id="KAK3360793.1"/>
    </source>
</evidence>
<keyword evidence="2" id="KW-1185">Reference proteome</keyword>
<gene>
    <name evidence="1" type="ORF">B0T24DRAFT_725231</name>
</gene>
<protein>
    <submittedName>
        <fullName evidence="1">Uncharacterized protein</fullName>
    </submittedName>
</protein>
<dbReference type="EMBL" id="JAULSN010000014">
    <property type="protein sequence ID" value="KAK3360793.1"/>
    <property type="molecule type" value="Genomic_DNA"/>
</dbReference>
<organism evidence="1 2">
    <name type="scientific">Lasiosphaeria ovina</name>
    <dbReference type="NCBI Taxonomy" id="92902"/>
    <lineage>
        <taxon>Eukaryota</taxon>
        <taxon>Fungi</taxon>
        <taxon>Dikarya</taxon>
        <taxon>Ascomycota</taxon>
        <taxon>Pezizomycotina</taxon>
        <taxon>Sordariomycetes</taxon>
        <taxon>Sordariomycetidae</taxon>
        <taxon>Sordariales</taxon>
        <taxon>Lasiosphaeriaceae</taxon>
        <taxon>Lasiosphaeria</taxon>
    </lineage>
</organism>
<dbReference type="AlphaFoldDB" id="A0AAE0JS25"/>
<sequence>MDVTSFMYTHIHPVLRLNRDLERFGVFVALTDATGLRMMQRRYQEQPAAEGHQMVVMPLPDVDFPARVALFYRNLPTLLEPLRVVVLRADDVDIIFADIEAALFALHRRRDLERFGVFVALTDATGLRMMQRRYQEQPAAEGHQMVVMPLPDVDFPARVALFCRNLPTLLEPLRVVVLRADDVDIIFADIEAALFALYRRRPVFMVGYWARRRRQGPAQPRGRQHQRLGPAATRFFVLDIDYAAVRASSTSRPATSASGSRGDTFFVLDIDYAAPRLRARDISKAVDDFVMLSALPSPVQVITPVTTSQRPSTTSLCYLPCPAQPRPGDHSGHCARPEAHRSCPVAVGSEFTIRADEVSDVGFMDSFCVDSVVDSVVDSKPLQLDKDVATKTFKFRAPPRPASGRRGVRRRDLDDIVDVKGVPFSFYAPEPRGRDRDLLAVSLSLSLSPSLSPPGPWFHLPACGTDDVNGSRMRRGAVVPRLPPWNSRPLKSTWWRGAAFTEALTASYCNNSRSKRAAVAIIVRNGRPASVAA</sequence>
<evidence type="ECO:0000313" key="2">
    <source>
        <dbReference type="Proteomes" id="UP001287356"/>
    </source>
</evidence>
<reference evidence="1" key="2">
    <citation type="submission" date="2023-06" db="EMBL/GenBank/DDBJ databases">
        <authorList>
            <consortium name="Lawrence Berkeley National Laboratory"/>
            <person name="Haridas S."/>
            <person name="Hensen N."/>
            <person name="Bonometti L."/>
            <person name="Westerberg I."/>
            <person name="Brannstrom I.O."/>
            <person name="Guillou S."/>
            <person name="Cros-Aarteil S."/>
            <person name="Calhoun S."/>
            <person name="Kuo A."/>
            <person name="Mondo S."/>
            <person name="Pangilinan J."/>
            <person name="Riley R."/>
            <person name="Labutti K."/>
            <person name="Andreopoulos B."/>
            <person name="Lipzen A."/>
            <person name="Chen C."/>
            <person name="Yanf M."/>
            <person name="Daum C."/>
            <person name="Ng V."/>
            <person name="Clum A."/>
            <person name="Steindorff A."/>
            <person name="Ohm R."/>
            <person name="Martin F."/>
            <person name="Silar P."/>
            <person name="Natvig D."/>
            <person name="Lalanne C."/>
            <person name="Gautier V."/>
            <person name="Ament-Velasquez S.L."/>
            <person name="Kruys A."/>
            <person name="Hutchinson M.I."/>
            <person name="Powell A.J."/>
            <person name="Barry K."/>
            <person name="Miller A.N."/>
            <person name="Grigoriev I.V."/>
            <person name="Debuchy R."/>
            <person name="Gladieux P."/>
            <person name="Thoren M.H."/>
            <person name="Johannesson H."/>
        </authorList>
    </citation>
    <scope>NUCLEOTIDE SEQUENCE</scope>
    <source>
        <strain evidence="1">CBS 958.72</strain>
    </source>
</reference>
<name>A0AAE0JS25_9PEZI</name>
<accession>A0AAE0JS25</accession>
<comment type="caution">
    <text evidence="1">The sequence shown here is derived from an EMBL/GenBank/DDBJ whole genome shotgun (WGS) entry which is preliminary data.</text>
</comment>
<dbReference type="Proteomes" id="UP001287356">
    <property type="component" value="Unassembled WGS sequence"/>
</dbReference>
<proteinExistence type="predicted"/>